<feature type="transmembrane region" description="Helical" evidence="6">
    <location>
        <begin position="350"/>
        <end position="370"/>
    </location>
</feature>
<dbReference type="PANTHER" id="PTHR10924:SF6">
    <property type="entry name" value="SOLUTE CARRIER FAMILY 49 MEMBER A3"/>
    <property type="match status" value="1"/>
</dbReference>
<dbReference type="Proteomes" id="UP001369815">
    <property type="component" value="Unassembled WGS sequence"/>
</dbReference>
<sequence length="533" mass="56373">MSRSNSRKTSLDAPPVGTTTTTPTGFDDEAAAQRARDEYALNPIGTGSSSKSSRIKGGHLRLDSNSTDGDDDEAIAARIAAGRPRDTDNSSIEIENGNSVTYKVYKRRWIGLIQLTLLNIIVSWDTMKFENNFTTESAINWLSTGFLFAFVVIFPVTIYFLHWGPRPSILAAAALILLGNWIRFAGSYSRDGGRYGVVMFGQILTGLAQPFVLSAPTRYSDMWFTDRGRVGATALASLANPFGAALGQLIVPFMVAGPADISNAVLYVAIISSVAAVPSIFIPAKPPTPPGPWCSAPKASLRSSVKLLKSPEIWQVLIPYAIYVGFFNSISTLLNQIMMPYGFSSDDAGIAGALLIVVGLVAAAISSPILDRTKAFLLAIKVAVPLIALSYLAFIWMPGTRDLAGPYVVLSVLGAASFSLLPVALEFLCELGHPMSPEVTSTMAWAGGQLLGGLFIIVSDALKAGPEADPPFHMYDALVFTAVVSLVAVVPVMALGMFGRADKLAIRRMASGSSTGSDGTQAAAAVPPNGSPA</sequence>
<feature type="transmembrane region" description="Helical" evidence="6">
    <location>
        <begin position="139"/>
        <end position="161"/>
    </location>
</feature>
<dbReference type="EMBL" id="JBANMG010000002">
    <property type="protein sequence ID" value="KAK6957011.1"/>
    <property type="molecule type" value="Genomic_DNA"/>
</dbReference>
<feature type="transmembrane region" description="Helical" evidence="6">
    <location>
        <begin position="439"/>
        <end position="458"/>
    </location>
</feature>
<reference evidence="7 8" key="1">
    <citation type="journal article" date="2024" name="Front Chem Biol">
        <title>Unveiling the potential of Daldinia eschscholtzii MFLUCC 19-0629 through bioactivity and bioinformatics studies for enhanced sustainable agriculture production.</title>
        <authorList>
            <person name="Brooks S."/>
            <person name="Weaver J.A."/>
            <person name="Klomchit A."/>
            <person name="Alharthi S.A."/>
            <person name="Onlamun T."/>
            <person name="Nurani R."/>
            <person name="Vong T.K."/>
            <person name="Alberti F."/>
            <person name="Greco C."/>
        </authorList>
    </citation>
    <scope>NUCLEOTIDE SEQUENCE [LARGE SCALE GENOMIC DNA]</scope>
    <source>
        <strain evidence="7">MFLUCC 19-0629</strain>
    </source>
</reference>
<organism evidence="7 8">
    <name type="scientific">Daldinia eschscholtzii</name>
    <dbReference type="NCBI Taxonomy" id="292717"/>
    <lineage>
        <taxon>Eukaryota</taxon>
        <taxon>Fungi</taxon>
        <taxon>Dikarya</taxon>
        <taxon>Ascomycota</taxon>
        <taxon>Pezizomycotina</taxon>
        <taxon>Sordariomycetes</taxon>
        <taxon>Xylariomycetidae</taxon>
        <taxon>Xylariales</taxon>
        <taxon>Hypoxylaceae</taxon>
        <taxon>Daldinia</taxon>
    </lineage>
</organism>
<feature type="region of interest" description="Disordered" evidence="5">
    <location>
        <begin position="512"/>
        <end position="533"/>
    </location>
</feature>
<feature type="transmembrane region" description="Helical" evidence="6">
    <location>
        <begin position="478"/>
        <end position="499"/>
    </location>
</feature>
<dbReference type="InterPro" id="IPR011701">
    <property type="entry name" value="MFS"/>
</dbReference>
<feature type="region of interest" description="Disordered" evidence="5">
    <location>
        <begin position="1"/>
        <end position="69"/>
    </location>
</feature>
<keyword evidence="2 6" id="KW-0812">Transmembrane</keyword>
<evidence type="ECO:0008006" key="9">
    <source>
        <dbReference type="Google" id="ProtNLM"/>
    </source>
</evidence>
<evidence type="ECO:0000256" key="4">
    <source>
        <dbReference type="ARBA" id="ARBA00023136"/>
    </source>
</evidence>
<dbReference type="Pfam" id="PF07690">
    <property type="entry name" value="MFS_1"/>
    <property type="match status" value="1"/>
</dbReference>
<evidence type="ECO:0000256" key="2">
    <source>
        <dbReference type="ARBA" id="ARBA00022692"/>
    </source>
</evidence>
<dbReference type="InterPro" id="IPR036259">
    <property type="entry name" value="MFS_trans_sf"/>
</dbReference>
<dbReference type="SUPFAM" id="SSF103473">
    <property type="entry name" value="MFS general substrate transporter"/>
    <property type="match status" value="1"/>
</dbReference>
<dbReference type="GO" id="GO:0022857">
    <property type="term" value="F:transmembrane transporter activity"/>
    <property type="evidence" value="ECO:0007669"/>
    <property type="project" value="InterPro"/>
</dbReference>
<keyword evidence="3 6" id="KW-1133">Transmembrane helix</keyword>
<dbReference type="AlphaFoldDB" id="A0AAX6MXU1"/>
<feature type="transmembrane region" description="Helical" evidence="6">
    <location>
        <begin position="403"/>
        <end position="427"/>
    </location>
</feature>
<accession>A0AAX6MXU1</accession>
<gene>
    <name evidence="7" type="ORF">Daesc_002296</name>
</gene>
<feature type="transmembrane region" description="Helical" evidence="6">
    <location>
        <begin position="168"/>
        <end position="186"/>
    </location>
</feature>
<dbReference type="GO" id="GO:0016020">
    <property type="term" value="C:membrane"/>
    <property type="evidence" value="ECO:0007669"/>
    <property type="project" value="UniProtKB-SubCell"/>
</dbReference>
<feature type="transmembrane region" description="Helical" evidence="6">
    <location>
        <begin position="234"/>
        <end position="255"/>
    </location>
</feature>
<feature type="transmembrane region" description="Helical" evidence="6">
    <location>
        <begin position="109"/>
        <end position="127"/>
    </location>
</feature>
<evidence type="ECO:0000256" key="6">
    <source>
        <dbReference type="SAM" id="Phobius"/>
    </source>
</evidence>
<dbReference type="PANTHER" id="PTHR10924">
    <property type="entry name" value="MAJOR FACILITATOR SUPERFAMILY PROTEIN-RELATED"/>
    <property type="match status" value="1"/>
</dbReference>
<feature type="compositionally biased region" description="Low complexity" evidence="5">
    <location>
        <begin position="14"/>
        <end position="25"/>
    </location>
</feature>
<protein>
    <recommendedName>
        <fullName evidence="9">Major facilitator superfamily transporter</fullName>
    </recommendedName>
</protein>
<evidence type="ECO:0000313" key="8">
    <source>
        <dbReference type="Proteomes" id="UP001369815"/>
    </source>
</evidence>
<feature type="transmembrane region" description="Helical" evidence="6">
    <location>
        <begin position="192"/>
        <end position="213"/>
    </location>
</feature>
<evidence type="ECO:0000256" key="1">
    <source>
        <dbReference type="ARBA" id="ARBA00004141"/>
    </source>
</evidence>
<comment type="caution">
    <text evidence="7">The sequence shown here is derived from an EMBL/GenBank/DDBJ whole genome shotgun (WGS) entry which is preliminary data.</text>
</comment>
<dbReference type="Gene3D" id="1.20.1250.20">
    <property type="entry name" value="MFS general substrate transporter like domains"/>
    <property type="match status" value="2"/>
</dbReference>
<evidence type="ECO:0000313" key="7">
    <source>
        <dbReference type="EMBL" id="KAK6957011.1"/>
    </source>
</evidence>
<feature type="transmembrane region" description="Helical" evidence="6">
    <location>
        <begin position="316"/>
        <end position="338"/>
    </location>
</feature>
<proteinExistence type="predicted"/>
<comment type="subcellular location">
    <subcellularLocation>
        <location evidence="1">Membrane</location>
        <topology evidence="1">Multi-pass membrane protein</topology>
    </subcellularLocation>
</comment>
<keyword evidence="4 6" id="KW-0472">Membrane</keyword>
<feature type="transmembrane region" description="Helical" evidence="6">
    <location>
        <begin position="377"/>
        <end position="397"/>
    </location>
</feature>
<feature type="transmembrane region" description="Helical" evidence="6">
    <location>
        <begin position="261"/>
        <end position="282"/>
    </location>
</feature>
<evidence type="ECO:0000256" key="5">
    <source>
        <dbReference type="SAM" id="MobiDB-lite"/>
    </source>
</evidence>
<dbReference type="InterPro" id="IPR049680">
    <property type="entry name" value="FLVCR1-2_SLC49-like"/>
</dbReference>
<keyword evidence="8" id="KW-1185">Reference proteome</keyword>
<evidence type="ECO:0000256" key="3">
    <source>
        <dbReference type="ARBA" id="ARBA00022989"/>
    </source>
</evidence>
<name>A0AAX6MXU1_9PEZI</name>